<evidence type="ECO:0000256" key="2">
    <source>
        <dbReference type="ARBA" id="ARBA00022491"/>
    </source>
</evidence>
<feature type="binding site" evidence="7">
    <location>
        <position position="108"/>
    </location>
    <ligand>
        <name>Zn(2+)</name>
        <dbReference type="ChEBI" id="CHEBI:29105"/>
    </ligand>
</feature>
<dbReference type="InterPro" id="IPR036390">
    <property type="entry name" value="WH_DNA-bd_sf"/>
</dbReference>
<evidence type="ECO:0000256" key="6">
    <source>
        <dbReference type="ARBA" id="ARBA00023163"/>
    </source>
</evidence>
<comment type="similarity">
    <text evidence="1">Belongs to the Fur family.</text>
</comment>
<feature type="binding site" evidence="7">
    <location>
        <position position="151"/>
    </location>
    <ligand>
        <name>Zn(2+)</name>
        <dbReference type="ChEBI" id="CHEBI:29105"/>
    </ligand>
</feature>
<evidence type="ECO:0000256" key="4">
    <source>
        <dbReference type="ARBA" id="ARBA00023015"/>
    </source>
</evidence>
<accession>A0A1C6UX01</accession>
<gene>
    <name evidence="8" type="ORF">GA0070617_3839</name>
</gene>
<keyword evidence="6" id="KW-0804">Transcription</keyword>
<keyword evidence="7" id="KW-0479">Metal-binding</keyword>
<evidence type="ECO:0000313" key="9">
    <source>
        <dbReference type="Proteomes" id="UP000198937"/>
    </source>
</evidence>
<proteinExistence type="inferred from homology"/>
<feature type="binding site" evidence="7">
    <location>
        <position position="154"/>
    </location>
    <ligand>
        <name>Zn(2+)</name>
        <dbReference type="ChEBI" id="CHEBI:29105"/>
    </ligand>
</feature>
<feature type="binding site" evidence="7">
    <location>
        <position position="111"/>
    </location>
    <ligand>
        <name>Zn(2+)</name>
        <dbReference type="ChEBI" id="CHEBI:29105"/>
    </ligand>
</feature>
<evidence type="ECO:0000256" key="1">
    <source>
        <dbReference type="ARBA" id="ARBA00007957"/>
    </source>
</evidence>
<dbReference type="GO" id="GO:0000976">
    <property type="term" value="F:transcription cis-regulatory region binding"/>
    <property type="evidence" value="ECO:0007669"/>
    <property type="project" value="TreeGrafter"/>
</dbReference>
<name>A0A1C6UX01_9ACTN</name>
<keyword evidence="4" id="KW-0805">Transcription regulation</keyword>
<dbReference type="Pfam" id="PF01475">
    <property type="entry name" value="FUR"/>
    <property type="match status" value="1"/>
</dbReference>
<protein>
    <submittedName>
        <fullName evidence="8">Fur family transcriptional regulator, ferric uptake regulator</fullName>
    </submittedName>
</protein>
<dbReference type="EMBL" id="FMIA01000002">
    <property type="protein sequence ID" value="SCL58511.1"/>
    <property type="molecule type" value="Genomic_DNA"/>
</dbReference>
<dbReference type="GO" id="GO:0045892">
    <property type="term" value="P:negative regulation of DNA-templated transcription"/>
    <property type="evidence" value="ECO:0007669"/>
    <property type="project" value="TreeGrafter"/>
</dbReference>
<reference evidence="8 9" key="1">
    <citation type="submission" date="2016-06" db="EMBL/GenBank/DDBJ databases">
        <authorList>
            <person name="Kjaerup R.B."/>
            <person name="Dalgaard T.S."/>
            <person name="Juul-Madsen H.R."/>
        </authorList>
    </citation>
    <scope>NUCLEOTIDE SEQUENCE [LARGE SCALE GENOMIC DNA]</scope>
    <source>
        <strain evidence="8 9">DSM 45577</strain>
    </source>
</reference>
<dbReference type="GO" id="GO:0003700">
    <property type="term" value="F:DNA-binding transcription factor activity"/>
    <property type="evidence" value="ECO:0007669"/>
    <property type="project" value="InterPro"/>
</dbReference>
<dbReference type="SUPFAM" id="SSF46785">
    <property type="entry name" value="Winged helix' DNA-binding domain"/>
    <property type="match status" value="1"/>
</dbReference>
<dbReference type="InterPro" id="IPR036388">
    <property type="entry name" value="WH-like_DNA-bd_sf"/>
</dbReference>
<evidence type="ECO:0000256" key="3">
    <source>
        <dbReference type="ARBA" id="ARBA00022833"/>
    </source>
</evidence>
<keyword evidence="9" id="KW-1185">Reference proteome</keyword>
<evidence type="ECO:0000256" key="5">
    <source>
        <dbReference type="ARBA" id="ARBA00023125"/>
    </source>
</evidence>
<dbReference type="InterPro" id="IPR043135">
    <property type="entry name" value="Fur_C"/>
</dbReference>
<dbReference type="GO" id="GO:1900376">
    <property type="term" value="P:regulation of secondary metabolite biosynthetic process"/>
    <property type="evidence" value="ECO:0007669"/>
    <property type="project" value="TreeGrafter"/>
</dbReference>
<evidence type="ECO:0000313" key="8">
    <source>
        <dbReference type="EMBL" id="SCL58511.1"/>
    </source>
</evidence>
<dbReference type="Proteomes" id="UP000198937">
    <property type="component" value="Unassembled WGS sequence"/>
</dbReference>
<dbReference type="PANTHER" id="PTHR33202">
    <property type="entry name" value="ZINC UPTAKE REGULATION PROTEIN"/>
    <property type="match status" value="1"/>
</dbReference>
<comment type="cofactor">
    <cofactor evidence="7">
        <name>Zn(2+)</name>
        <dbReference type="ChEBI" id="CHEBI:29105"/>
    </cofactor>
    <text evidence="7">Binds 1 zinc ion per subunit.</text>
</comment>
<dbReference type="STRING" id="683228.GA0070617_3839"/>
<dbReference type="Gene3D" id="3.30.1490.190">
    <property type="match status" value="1"/>
</dbReference>
<dbReference type="AlphaFoldDB" id="A0A1C6UX01"/>
<dbReference type="Gene3D" id="1.10.10.10">
    <property type="entry name" value="Winged helix-like DNA-binding domain superfamily/Winged helix DNA-binding domain"/>
    <property type="match status" value="1"/>
</dbReference>
<dbReference type="InterPro" id="IPR002481">
    <property type="entry name" value="FUR"/>
</dbReference>
<keyword evidence="5" id="KW-0238">DNA-binding</keyword>
<keyword evidence="2" id="KW-0678">Repressor</keyword>
<organism evidence="8 9">
    <name type="scientific">Micromonospora yangpuensis</name>
    <dbReference type="NCBI Taxonomy" id="683228"/>
    <lineage>
        <taxon>Bacteria</taxon>
        <taxon>Bacillati</taxon>
        <taxon>Actinomycetota</taxon>
        <taxon>Actinomycetes</taxon>
        <taxon>Micromonosporales</taxon>
        <taxon>Micromonosporaceae</taxon>
        <taxon>Micromonospora</taxon>
    </lineage>
</organism>
<keyword evidence="3 7" id="KW-0862">Zinc</keyword>
<evidence type="ECO:0000256" key="7">
    <source>
        <dbReference type="PIRSR" id="PIRSR602481-1"/>
    </source>
</evidence>
<dbReference type="GO" id="GO:0008270">
    <property type="term" value="F:zinc ion binding"/>
    <property type="evidence" value="ECO:0007669"/>
    <property type="project" value="TreeGrafter"/>
</dbReference>
<sequence>MCAEECWLITSEPDRVNAAVARMRQAGLRTTTARRAVLDLLAQAVVSRGHLTPAQLHHALLARGLTVELSTVHRVLRQLVDLGIAHTVPVGRTVTFGLADDPHHHAVCRQCGDMRQLPADAVAASLTAARALGIDPDTPGQPTGVVVYGDCATCRQVGH</sequence>
<dbReference type="PANTHER" id="PTHR33202:SF7">
    <property type="entry name" value="FERRIC UPTAKE REGULATION PROTEIN"/>
    <property type="match status" value="1"/>
</dbReference>